<sequence>MATELQSQTISLLEKIARSQRVLEERVGAIEKLLGHQGPAPSFPQFRRLPPELRHRIWSLVIPTRVLRLSRQTSKKHAALPMSPPAIANVCREARAVATRNGGIVSLEYDAANPENPARTTRHWFDSCHDVLELDGRVDVAGDEPRGSRDLVRDAQHILAPRAEAEWFARLFRQTAHLRRLSLRFDAVSVSSCTWDIGVVRRLFGDAGTVVTMDLENAGEITCVKGILQGYWRNPLFCAFDLEAWARERKPGVGTCLRDKDWMQRLPETWMSEVASGWVMAKIGVEAEGHARMGSRGQLNTEVSEAETQASAASAAAATLDMEHDFVRAALLAMPQVKLVRVFSHDEIHAACRP</sequence>
<reference evidence="3" key="1">
    <citation type="journal article" date="2014" name="Genome Announc.">
        <title>Draft genome sequence of Colletotrichum sublineola, a destructive pathogen of cultivated sorghum.</title>
        <authorList>
            <person name="Baroncelli R."/>
            <person name="Sanz-Martin J.M."/>
            <person name="Rech G.E."/>
            <person name="Sukno S.A."/>
            <person name="Thon M.R."/>
        </authorList>
    </citation>
    <scope>NUCLEOTIDE SEQUENCE [LARGE SCALE GENOMIC DNA]</scope>
    <source>
        <strain evidence="3">TX430BB</strain>
    </source>
</reference>
<proteinExistence type="predicted"/>
<dbReference type="HOGENOM" id="CLU_061206_0_0_1"/>
<accession>A0A066XBN1</accession>
<evidence type="ECO:0000313" key="3">
    <source>
        <dbReference type="Proteomes" id="UP000027238"/>
    </source>
</evidence>
<dbReference type="AlphaFoldDB" id="A0A066XBN1"/>
<dbReference type="PANTHER" id="PTHR35910:SF1">
    <property type="entry name" value="2EXR DOMAIN-CONTAINING PROTEIN"/>
    <property type="match status" value="1"/>
</dbReference>
<evidence type="ECO:0000259" key="1">
    <source>
        <dbReference type="Pfam" id="PF20150"/>
    </source>
</evidence>
<evidence type="ECO:0000313" key="2">
    <source>
        <dbReference type="EMBL" id="KDN65054.1"/>
    </source>
</evidence>
<dbReference type="OrthoDB" id="3473305at2759"/>
<dbReference type="PANTHER" id="PTHR35910">
    <property type="entry name" value="2EXR DOMAIN-CONTAINING PROTEIN"/>
    <property type="match status" value="1"/>
</dbReference>
<dbReference type="EMBL" id="JMSE01001070">
    <property type="protein sequence ID" value="KDN65054.1"/>
    <property type="molecule type" value="Genomic_DNA"/>
</dbReference>
<dbReference type="Pfam" id="PF20150">
    <property type="entry name" value="2EXR"/>
    <property type="match status" value="1"/>
</dbReference>
<dbReference type="OMA" id="VCREARY"/>
<feature type="domain" description="2EXR" evidence="1">
    <location>
        <begin position="43"/>
        <end position="132"/>
    </location>
</feature>
<dbReference type="eggNOG" id="ENOG502RAGH">
    <property type="taxonomic scope" value="Eukaryota"/>
</dbReference>
<dbReference type="InterPro" id="IPR045518">
    <property type="entry name" value="2EXR"/>
</dbReference>
<keyword evidence="3" id="KW-1185">Reference proteome</keyword>
<organism evidence="2 3">
    <name type="scientific">Colletotrichum sublineola</name>
    <name type="common">Sorghum anthracnose fungus</name>
    <dbReference type="NCBI Taxonomy" id="1173701"/>
    <lineage>
        <taxon>Eukaryota</taxon>
        <taxon>Fungi</taxon>
        <taxon>Dikarya</taxon>
        <taxon>Ascomycota</taxon>
        <taxon>Pezizomycotina</taxon>
        <taxon>Sordariomycetes</taxon>
        <taxon>Hypocreomycetidae</taxon>
        <taxon>Glomerellales</taxon>
        <taxon>Glomerellaceae</taxon>
        <taxon>Colletotrichum</taxon>
        <taxon>Colletotrichum graminicola species complex</taxon>
    </lineage>
</organism>
<dbReference type="Proteomes" id="UP000027238">
    <property type="component" value="Unassembled WGS sequence"/>
</dbReference>
<comment type="caution">
    <text evidence="2">The sequence shown here is derived from an EMBL/GenBank/DDBJ whole genome shotgun (WGS) entry which is preliminary data.</text>
</comment>
<gene>
    <name evidence="2" type="ORF">CSUB01_07438</name>
</gene>
<name>A0A066XBN1_COLSU</name>
<protein>
    <recommendedName>
        <fullName evidence="1">2EXR domain-containing protein</fullName>
    </recommendedName>
</protein>